<accession>A0ABU9R441</accession>
<evidence type="ECO:0000256" key="2">
    <source>
        <dbReference type="ARBA" id="ARBA00022475"/>
    </source>
</evidence>
<feature type="transmembrane region" description="Helical" evidence="6">
    <location>
        <begin position="355"/>
        <end position="379"/>
    </location>
</feature>
<evidence type="ECO:0000256" key="6">
    <source>
        <dbReference type="SAM" id="Phobius"/>
    </source>
</evidence>
<dbReference type="InterPro" id="IPR011701">
    <property type="entry name" value="MFS"/>
</dbReference>
<keyword evidence="4 6" id="KW-1133">Transmembrane helix</keyword>
<proteinExistence type="predicted"/>
<dbReference type="PANTHER" id="PTHR43124">
    <property type="entry name" value="PURINE EFFLUX PUMP PBUE"/>
    <property type="match status" value="1"/>
</dbReference>
<evidence type="ECO:0000259" key="7">
    <source>
        <dbReference type="PROSITE" id="PS50850"/>
    </source>
</evidence>
<dbReference type="InterPro" id="IPR050189">
    <property type="entry name" value="MFS_Efflux_Transporters"/>
</dbReference>
<comment type="caution">
    <text evidence="8">The sequence shown here is derived from an EMBL/GenBank/DDBJ whole genome shotgun (WGS) entry which is preliminary data.</text>
</comment>
<comment type="subcellular location">
    <subcellularLocation>
        <location evidence="1">Cell membrane</location>
        <topology evidence="1">Multi-pass membrane protein</topology>
    </subcellularLocation>
</comment>
<dbReference type="RefSeq" id="WP_342958986.1">
    <property type="nucleotide sequence ID" value="NZ_JAZHFZ010000010.1"/>
</dbReference>
<dbReference type="SUPFAM" id="SSF103473">
    <property type="entry name" value="MFS general substrate transporter"/>
    <property type="match status" value="1"/>
</dbReference>
<evidence type="ECO:0000256" key="5">
    <source>
        <dbReference type="ARBA" id="ARBA00023136"/>
    </source>
</evidence>
<dbReference type="InterPro" id="IPR036259">
    <property type="entry name" value="MFS_trans_sf"/>
</dbReference>
<feature type="transmembrane region" description="Helical" evidence="6">
    <location>
        <begin position="97"/>
        <end position="118"/>
    </location>
</feature>
<feature type="transmembrane region" description="Helical" evidence="6">
    <location>
        <begin position="153"/>
        <end position="172"/>
    </location>
</feature>
<evidence type="ECO:0000313" key="9">
    <source>
        <dbReference type="Proteomes" id="UP001481677"/>
    </source>
</evidence>
<dbReference type="Proteomes" id="UP001481677">
    <property type="component" value="Unassembled WGS sequence"/>
</dbReference>
<feature type="transmembrane region" description="Helical" evidence="6">
    <location>
        <begin position="59"/>
        <end position="77"/>
    </location>
</feature>
<feature type="transmembrane region" description="Helical" evidence="6">
    <location>
        <begin position="28"/>
        <end position="47"/>
    </location>
</feature>
<dbReference type="InterPro" id="IPR020846">
    <property type="entry name" value="MFS_dom"/>
</dbReference>
<feature type="transmembrane region" description="Helical" evidence="6">
    <location>
        <begin position="229"/>
        <end position="256"/>
    </location>
</feature>
<feature type="transmembrane region" description="Helical" evidence="6">
    <location>
        <begin position="125"/>
        <end position="147"/>
    </location>
</feature>
<evidence type="ECO:0000256" key="3">
    <source>
        <dbReference type="ARBA" id="ARBA00022692"/>
    </source>
</evidence>
<keyword evidence="9" id="KW-1185">Reference proteome</keyword>
<dbReference type="PANTHER" id="PTHR43124:SF3">
    <property type="entry name" value="CHLORAMPHENICOL EFFLUX PUMP RV0191"/>
    <property type="match status" value="1"/>
</dbReference>
<feature type="domain" description="Major facilitator superfamily (MFS) profile" evidence="7">
    <location>
        <begin position="30"/>
        <end position="410"/>
    </location>
</feature>
<reference evidence="8 9" key="1">
    <citation type="submission" date="2024-01" db="EMBL/GenBank/DDBJ databases">
        <title>The diversity of rhizobia nodulating Mimosa spp. in eleven states of Brazil covering several biomes is determined by host plant, location, and edaphic factors.</title>
        <authorList>
            <person name="Rouws L."/>
            <person name="Barauna A."/>
            <person name="Beukes C."/>
            <person name="De Faria S.M."/>
            <person name="Gross E."/>
            <person name="Dos Reis Junior F.B."/>
            <person name="Simon M."/>
            <person name="Maluk M."/>
            <person name="Odee D.W."/>
            <person name="Kenicer G."/>
            <person name="Young J.P.W."/>
            <person name="Reis V.M."/>
            <person name="Zilli J."/>
            <person name="James E.K."/>
        </authorList>
    </citation>
    <scope>NUCLEOTIDE SEQUENCE [LARGE SCALE GENOMIC DNA]</scope>
    <source>
        <strain evidence="8 9">JPY530</strain>
    </source>
</reference>
<keyword evidence="2" id="KW-1003">Cell membrane</keyword>
<sequence>MKSNDRVAALGHISPATMPDVANDGFRWVILLAIWSAFTVSCVDRFAWSSIAALAGRSLGFDLALLGSLTTAFYVGYTVSCPIGGVMADKFGSRTTLGISMFPLAALTFGFSFVQTFWAAIALHVLMGVAAGSEYGATIKILTVWFAKDKGRAFGIWATGTSVSVVLANALVPRIAIAYGWHTAYQILGVATLVISAVCVLIVRDAPTGHSVPRTSGAQVALLLRNRNVILVALGGAGALYGTLGFVAWASALLTVAHELSPMVAGSVLMWFGGGAFLSKPLFGWLYDALHRYAKAIAVVDLVFFIALLMAFGECSSTFGYFLIALFLGAAAYGYTPLLIGLYTQASGPRLAGAAAGFVNTIWSVGSFVSPILAGYVFAHGRSLELTLGVIAAGPLIGALFLCCVRQLPTRASPGLPHVSS</sequence>
<dbReference type="Pfam" id="PF07690">
    <property type="entry name" value="MFS_1"/>
    <property type="match status" value="1"/>
</dbReference>
<feature type="transmembrane region" description="Helical" evidence="6">
    <location>
        <begin position="319"/>
        <end position="343"/>
    </location>
</feature>
<dbReference type="Gene3D" id="1.20.1250.20">
    <property type="entry name" value="MFS general substrate transporter like domains"/>
    <property type="match status" value="2"/>
</dbReference>
<evidence type="ECO:0000256" key="4">
    <source>
        <dbReference type="ARBA" id="ARBA00022989"/>
    </source>
</evidence>
<keyword evidence="5 6" id="KW-0472">Membrane</keyword>
<name>A0ABU9R441_9BURK</name>
<evidence type="ECO:0000256" key="1">
    <source>
        <dbReference type="ARBA" id="ARBA00004651"/>
    </source>
</evidence>
<feature type="transmembrane region" description="Helical" evidence="6">
    <location>
        <begin position="268"/>
        <end position="287"/>
    </location>
</feature>
<keyword evidence="3 6" id="KW-0812">Transmembrane</keyword>
<gene>
    <name evidence="8" type="ORF">V4C56_17555</name>
</gene>
<dbReference type="PROSITE" id="PS50850">
    <property type="entry name" value="MFS"/>
    <property type="match status" value="1"/>
</dbReference>
<organism evidence="8 9">
    <name type="scientific">Paraburkholderia azotifigens</name>
    <dbReference type="NCBI Taxonomy" id="2057004"/>
    <lineage>
        <taxon>Bacteria</taxon>
        <taxon>Pseudomonadati</taxon>
        <taxon>Pseudomonadota</taxon>
        <taxon>Betaproteobacteria</taxon>
        <taxon>Burkholderiales</taxon>
        <taxon>Burkholderiaceae</taxon>
        <taxon>Paraburkholderia</taxon>
    </lineage>
</organism>
<protein>
    <submittedName>
        <fullName evidence="8">MFS transporter</fullName>
    </submittedName>
</protein>
<feature type="transmembrane region" description="Helical" evidence="6">
    <location>
        <begin position="184"/>
        <end position="203"/>
    </location>
</feature>
<feature type="transmembrane region" description="Helical" evidence="6">
    <location>
        <begin position="386"/>
        <end position="408"/>
    </location>
</feature>
<feature type="transmembrane region" description="Helical" evidence="6">
    <location>
        <begin position="293"/>
        <end position="312"/>
    </location>
</feature>
<evidence type="ECO:0000313" key="8">
    <source>
        <dbReference type="EMBL" id="MEM5341417.1"/>
    </source>
</evidence>
<dbReference type="EMBL" id="JAZHGA010000011">
    <property type="protein sequence ID" value="MEM5341417.1"/>
    <property type="molecule type" value="Genomic_DNA"/>
</dbReference>